<dbReference type="AlphaFoldDB" id="A0A1Q9A0A5"/>
<dbReference type="PROSITE" id="PS50931">
    <property type="entry name" value="HTH_LYSR"/>
    <property type="match status" value="1"/>
</dbReference>
<dbReference type="InterPro" id="IPR036390">
    <property type="entry name" value="WH_DNA-bd_sf"/>
</dbReference>
<dbReference type="InterPro" id="IPR000847">
    <property type="entry name" value="LysR_HTH_N"/>
</dbReference>
<dbReference type="STRING" id="887144.BJF91_05355"/>
<dbReference type="PANTHER" id="PTHR30537:SF71">
    <property type="entry name" value="TRANSCRIPTIONAL REGULATORY PROTEIN"/>
    <property type="match status" value="1"/>
</dbReference>
<evidence type="ECO:0000256" key="4">
    <source>
        <dbReference type="ARBA" id="ARBA00023163"/>
    </source>
</evidence>
<gene>
    <name evidence="10" type="ORF">BJF91_05355</name>
    <name evidence="9" type="ORF">GGQ71_001461</name>
</gene>
<dbReference type="EMBL" id="JACIED010000002">
    <property type="protein sequence ID" value="MBB4007198.1"/>
    <property type="molecule type" value="Genomic_DNA"/>
</dbReference>
<evidence type="ECO:0000313" key="10">
    <source>
        <dbReference type="EMBL" id="OLP47889.1"/>
    </source>
</evidence>
<name>A0A1Q9A0A5_9HYPH</name>
<keyword evidence="3 9" id="KW-0238">DNA-binding</keyword>
<evidence type="ECO:0000313" key="11">
    <source>
        <dbReference type="Proteomes" id="UP000185598"/>
    </source>
</evidence>
<evidence type="ECO:0000256" key="1">
    <source>
        <dbReference type="ARBA" id="ARBA00009437"/>
    </source>
</evidence>
<dbReference type="GO" id="GO:0043565">
    <property type="term" value="F:sequence-specific DNA binding"/>
    <property type="evidence" value="ECO:0007669"/>
    <property type="project" value="TreeGrafter"/>
</dbReference>
<dbReference type="Pfam" id="PF03466">
    <property type="entry name" value="LysR_substrate"/>
    <property type="match status" value="1"/>
</dbReference>
<dbReference type="SUPFAM" id="SSF46785">
    <property type="entry name" value="Winged helix' DNA-binding domain"/>
    <property type="match status" value="1"/>
</dbReference>
<evidence type="ECO:0000313" key="9">
    <source>
        <dbReference type="EMBL" id="MBB4007198.1"/>
    </source>
</evidence>
<evidence type="ECO:0000256" key="5">
    <source>
        <dbReference type="ARBA" id="ARBA00054626"/>
    </source>
</evidence>
<keyword evidence="2" id="KW-0805">Transcription regulation</keyword>
<evidence type="ECO:0000256" key="6">
    <source>
        <dbReference type="ARBA" id="ARBA00067332"/>
    </source>
</evidence>
<evidence type="ECO:0000256" key="2">
    <source>
        <dbReference type="ARBA" id="ARBA00023015"/>
    </source>
</evidence>
<evidence type="ECO:0000313" key="12">
    <source>
        <dbReference type="Proteomes" id="UP000544107"/>
    </source>
</evidence>
<organism evidence="10 11">
    <name type="scientific">Allorhizobium taibaishanense</name>
    <dbReference type="NCBI Taxonomy" id="887144"/>
    <lineage>
        <taxon>Bacteria</taxon>
        <taxon>Pseudomonadati</taxon>
        <taxon>Pseudomonadota</taxon>
        <taxon>Alphaproteobacteria</taxon>
        <taxon>Hyphomicrobiales</taxon>
        <taxon>Rhizobiaceae</taxon>
        <taxon>Rhizobium/Agrobacterium group</taxon>
        <taxon>Allorhizobium</taxon>
    </lineage>
</organism>
<feature type="domain" description="HTH lysR-type" evidence="8">
    <location>
        <begin position="1"/>
        <end position="60"/>
    </location>
</feature>
<accession>A0A1Q9A0A5</accession>
<keyword evidence="4" id="KW-0804">Transcription</keyword>
<comment type="caution">
    <text evidence="10">The sequence shown here is derived from an EMBL/GenBank/DDBJ whole genome shotgun (WGS) entry which is preliminary data.</text>
</comment>
<evidence type="ECO:0000256" key="3">
    <source>
        <dbReference type="ARBA" id="ARBA00023125"/>
    </source>
</evidence>
<sequence>MNNRSGEMQVFVLSAELKSFSAAGRKLGLTPSAVSKLVSRIEDRLGVRLLLRSTRTLELTPEGELYLARARVILEEIEAAEQLVASGTDEPRGVLRVNASVGFGENCVLPLIGDFLALYPKVELELTLTDGVIDLVGERADVAIRVGPMKDSTLMARKLMQGSRVIVASPAYLARHGQPHHPDDLDTQNCLGFTFRRFEEGWPFRDPLSGDRFLKAVSGNIRVSNGAIMRRLCLDGVGIARIGRFHVEEAVKAGLLTVLLEDWHVGDIEEVHAVYVGHDHLASRIRAFIGFLTQRLENRSYL</sequence>
<reference evidence="9 12" key="2">
    <citation type="submission" date="2020-08" db="EMBL/GenBank/DDBJ databases">
        <title>Genomic Encyclopedia of Type Strains, Phase IV (KMG-IV): sequencing the most valuable type-strain genomes for metagenomic binning, comparative biology and taxonomic classification.</title>
        <authorList>
            <person name="Goeker M."/>
        </authorList>
    </citation>
    <scope>NUCLEOTIDE SEQUENCE [LARGE SCALE GENOMIC DNA]</scope>
    <source>
        <strain evidence="9 12">DSM 100021</strain>
    </source>
</reference>
<comment type="similarity">
    <text evidence="1">Belongs to the LysR transcriptional regulatory family.</text>
</comment>
<dbReference type="FunFam" id="1.10.10.10:FF:000001">
    <property type="entry name" value="LysR family transcriptional regulator"/>
    <property type="match status" value="1"/>
</dbReference>
<proteinExistence type="inferred from homology"/>
<dbReference type="SUPFAM" id="SSF53850">
    <property type="entry name" value="Periplasmic binding protein-like II"/>
    <property type="match status" value="1"/>
</dbReference>
<dbReference type="PANTHER" id="PTHR30537">
    <property type="entry name" value="HTH-TYPE TRANSCRIPTIONAL REGULATOR"/>
    <property type="match status" value="1"/>
</dbReference>
<dbReference type="InterPro" id="IPR058163">
    <property type="entry name" value="LysR-type_TF_proteobact-type"/>
</dbReference>
<dbReference type="GO" id="GO:0003700">
    <property type="term" value="F:DNA-binding transcription factor activity"/>
    <property type="evidence" value="ECO:0007669"/>
    <property type="project" value="InterPro"/>
</dbReference>
<evidence type="ECO:0000259" key="8">
    <source>
        <dbReference type="PROSITE" id="PS50931"/>
    </source>
</evidence>
<reference evidence="10 11" key="1">
    <citation type="submission" date="2016-09" db="EMBL/GenBank/DDBJ databases">
        <title>Rhizobium oryziradicis sp. nov., isolated from the root of rice.</title>
        <authorList>
            <person name="Zhao J."/>
            <person name="Zhang X."/>
        </authorList>
    </citation>
    <scope>NUCLEOTIDE SEQUENCE [LARGE SCALE GENOMIC DNA]</scope>
    <source>
        <strain evidence="10 11">14971</strain>
    </source>
</reference>
<dbReference type="Proteomes" id="UP000544107">
    <property type="component" value="Unassembled WGS sequence"/>
</dbReference>
<dbReference type="RefSeq" id="WP_075617066.1">
    <property type="nucleotide sequence ID" value="NZ_JACIED010000002.1"/>
</dbReference>
<evidence type="ECO:0000256" key="7">
    <source>
        <dbReference type="ARBA" id="ARBA00083243"/>
    </source>
</evidence>
<dbReference type="Pfam" id="PF00126">
    <property type="entry name" value="HTH_1"/>
    <property type="match status" value="1"/>
</dbReference>
<dbReference type="Proteomes" id="UP000185598">
    <property type="component" value="Unassembled WGS sequence"/>
</dbReference>
<dbReference type="EMBL" id="MKIN01000027">
    <property type="protein sequence ID" value="OLP47889.1"/>
    <property type="molecule type" value="Genomic_DNA"/>
</dbReference>
<dbReference type="InterPro" id="IPR036388">
    <property type="entry name" value="WH-like_DNA-bd_sf"/>
</dbReference>
<dbReference type="Gene3D" id="1.10.10.10">
    <property type="entry name" value="Winged helix-like DNA-binding domain superfamily/Winged helix DNA-binding domain"/>
    <property type="match status" value="1"/>
</dbReference>
<comment type="function">
    <text evidence="5">Transcriptional regulator of the ttuABCDE tartrate utilization operon.</text>
</comment>
<protein>
    <recommendedName>
        <fullName evidence="6">HTH-type transcriptional regulator TtuA</fullName>
    </recommendedName>
    <alternativeName>
        <fullName evidence="7">Tartrate utilization transcriptional regulator</fullName>
    </alternativeName>
</protein>
<dbReference type="Gene3D" id="3.40.190.290">
    <property type="match status" value="1"/>
</dbReference>
<dbReference type="OrthoDB" id="9786526at2"/>
<dbReference type="GO" id="GO:0006351">
    <property type="term" value="P:DNA-templated transcription"/>
    <property type="evidence" value="ECO:0007669"/>
    <property type="project" value="TreeGrafter"/>
</dbReference>
<dbReference type="InterPro" id="IPR005119">
    <property type="entry name" value="LysR_subst-bd"/>
</dbReference>
<keyword evidence="11" id="KW-1185">Reference proteome</keyword>